<accession>U4LNQ8</accession>
<feature type="active site" evidence="15">
    <location>
        <position position="267"/>
    </location>
</feature>
<dbReference type="Gene3D" id="2.160.20.10">
    <property type="entry name" value="Single-stranded right-handed beta-helix, Pectin lyase-like"/>
    <property type="match status" value="1"/>
</dbReference>
<evidence type="ECO:0000256" key="2">
    <source>
        <dbReference type="ARBA" id="ARBA00008834"/>
    </source>
</evidence>
<feature type="chain" id="PRO_5012949256" description="galacturonan 1,4-alpha-galacturonidase" evidence="17">
    <location>
        <begin position="16"/>
        <end position="452"/>
    </location>
</feature>
<proteinExistence type="inferred from homology"/>
<evidence type="ECO:0000256" key="7">
    <source>
        <dbReference type="ARBA" id="ARBA00023157"/>
    </source>
</evidence>
<keyword evidence="10" id="KW-0961">Cell wall biogenesis/degradation</keyword>
<dbReference type="PANTHER" id="PTHR31736">
    <property type="match status" value="1"/>
</dbReference>
<comment type="similarity">
    <text evidence="2 16">Belongs to the glycosyl hydrolase 28 family.</text>
</comment>
<evidence type="ECO:0000256" key="11">
    <source>
        <dbReference type="ARBA" id="ARBA00038933"/>
    </source>
</evidence>
<dbReference type="SUPFAM" id="SSF51126">
    <property type="entry name" value="Pectin lyase-like"/>
    <property type="match status" value="1"/>
</dbReference>
<evidence type="ECO:0000256" key="16">
    <source>
        <dbReference type="RuleBase" id="RU361169"/>
    </source>
</evidence>
<keyword evidence="9 16" id="KW-0326">Glycosidase</keyword>
<keyword evidence="8" id="KW-0325">Glycoprotein</keyword>
<keyword evidence="6 16" id="KW-0378">Hydrolase</keyword>
<dbReference type="GO" id="GO:0045490">
    <property type="term" value="P:pectin catabolic process"/>
    <property type="evidence" value="ECO:0007669"/>
    <property type="project" value="UniProtKB-ARBA"/>
</dbReference>
<name>U4LNQ8_PYROM</name>
<sequence length="452" mass="49202">MKFLSLLLALPGTIAYLAWPGSVHLSPRPQIEASPKHQAIAHAKSTPRWKTCVVESGAVDDAPAILRAAKLCNYGGVVVFPKGKKYTIGTALDLTFLKHVDFDIQGFITFSDDVNYWNKNGFYLTFQNASTYWKFGGEDVNIYGGGTLDGNGQSWYDAYAKDIYILRPILLAIIGLKGGSVSNLKMRFSPQYYNMIMNSTDVIYSDIDIAGGSVSKNVAKNTDGWDTYRSDRITIQNSVVDNGDDCVSFKPNSTNILVQNLVCNGSHGISVGSLGQYNGTYDIVENVYVYNISMSNASDGARIKVWPGAPAAMSGDLQGGGGSGHVKNITYDLFYNNNNDYAIELTQCYGQNNRTLCDMYPSNLTISDIHFNNFWGTTSKKYDPKVGTLICSSPTVSADAHNPLEGSGLMIRQVCGDIHAENITITAPSGKTPYYACANVDTKLLDIPCRAG</sequence>
<dbReference type="InterPro" id="IPR006626">
    <property type="entry name" value="PbH1"/>
</dbReference>
<evidence type="ECO:0000313" key="18">
    <source>
        <dbReference type="EMBL" id="CCX30965.1"/>
    </source>
</evidence>
<evidence type="ECO:0000313" key="19">
    <source>
        <dbReference type="Proteomes" id="UP000018144"/>
    </source>
</evidence>
<feature type="signal peptide" evidence="17">
    <location>
        <begin position="1"/>
        <end position="15"/>
    </location>
</feature>
<evidence type="ECO:0000256" key="3">
    <source>
        <dbReference type="ARBA" id="ARBA00022525"/>
    </source>
</evidence>
<keyword evidence="7" id="KW-1015">Disulfide bond</keyword>
<keyword evidence="19" id="KW-1185">Reference proteome</keyword>
<evidence type="ECO:0000256" key="15">
    <source>
        <dbReference type="PROSITE-ProRule" id="PRU10052"/>
    </source>
</evidence>
<reference evidence="18 19" key="1">
    <citation type="journal article" date="2013" name="PLoS Genet.">
        <title>The genome and development-dependent transcriptomes of Pyronema confluens: a window into fungal evolution.</title>
        <authorList>
            <person name="Traeger S."/>
            <person name="Altegoer F."/>
            <person name="Freitag M."/>
            <person name="Gabaldon T."/>
            <person name="Kempken F."/>
            <person name="Kumar A."/>
            <person name="Marcet-Houben M."/>
            <person name="Poggeler S."/>
            <person name="Stajich J.E."/>
            <person name="Nowrousian M."/>
        </authorList>
    </citation>
    <scope>NUCLEOTIDE SEQUENCE [LARGE SCALE GENOMIC DNA]</scope>
    <source>
        <strain evidence="19">CBS 100304</strain>
        <tissue evidence="18">Vegetative mycelium</tissue>
    </source>
</reference>
<evidence type="ECO:0000256" key="1">
    <source>
        <dbReference type="ARBA" id="ARBA00004613"/>
    </source>
</evidence>
<evidence type="ECO:0000256" key="10">
    <source>
        <dbReference type="ARBA" id="ARBA00023316"/>
    </source>
</evidence>
<dbReference type="InterPro" id="IPR011050">
    <property type="entry name" value="Pectin_lyase_fold/virulence"/>
</dbReference>
<dbReference type="SMART" id="SM00710">
    <property type="entry name" value="PbH1"/>
    <property type="match status" value="5"/>
</dbReference>
<dbReference type="AlphaFoldDB" id="U4LNQ8"/>
<dbReference type="eggNOG" id="ENOG502QPPR">
    <property type="taxonomic scope" value="Eukaryota"/>
</dbReference>
<dbReference type="GO" id="GO:0071555">
    <property type="term" value="P:cell wall organization"/>
    <property type="evidence" value="ECO:0007669"/>
    <property type="project" value="UniProtKB-KW"/>
</dbReference>
<dbReference type="STRING" id="1076935.U4LNQ8"/>
<keyword evidence="5" id="KW-0677">Repeat</keyword>
<protein>
    <recommendedName>
        <fullName evidence="11">galacturonan 1,4-alpha-galacturonidase</fullName>
        <ecNumber evidence="11">3.2.1.67</ecNumber>
    </recommendedName>
    <alternativeName>
        <fullName evidence="13">Galacturan 1,4-alpha-galacturonidase</fullName>
    </alternativeName>
    <alternativeName>
        <fullName evidence="12">Poly(1,4-alpha-D-galacturonide)galacturonohydrolase</fullName>
    </alternativeName>
</protein>
<organism evidence="18 19">
    <name type="scientific">Pyronema omphalodes (strain CBS 100304)</name>
    <name type="common">Pyronema confluens</name>
    <dbReference type="NCBI Taxonomy" id="1076935"/>
    <lineage>
        <taxon>Eukaryota</taxon>
        <taxon>Fungi</taxon>
        <taxon>Dikarya</taxon>
        <taxon>Ascomycota</taxon>
        <taxon>Pezizomycotina</taxon>
        <taxon>Pezizomycetes</taxon>
        <taxon>Pezizales</taxon>
        <taxon>Pyronemataceae</taxon>
        <taxon>Pyronema</taxon>
    </lineage>
</organism>
<comment type="subcellular location">
    <subcellularLocation>
        <location evidence="1">Secreted</location>
    </subcellularLocation>
</comment>
<evidence type="ECO:0000256" key="8">
    <source>
        <dbReference type="ARBA" id="ARBA00023180"/>
    </source>
</evidence>
<evidence type="ECO:0000256" key="17">
    <source>
        <dbReference type="SAM" id="SignalP"/>
    </source>
</evidence>
<dbReference type="PROSITE" id="PS00502">
    <property type="entry name" value="POLYGALACTURONASE"/>
    <property type="match status" value="1"/>
</dbReference>
<evidence type="ECO:0000256" key="14">
    <source>
        <dbReference type="ARBA" id="ARBA00048766"/>
    </source>
</evidence>
<dbReference type="InterPro" id="IPR012334">
    <property type="entry name" value="Pectin_lyas_fold"/>
</dbReference>
<dbReference type="Proteomes" id="UP000018144">
    <property type="component" value="Unassembled WGS sequence"/>
</dbReference>
<dbReference type="GO" id="GO:0047911">
    <property type="term" value="F:galacturan 1,4-alpha-galacturonidase activity"/>
    <property type="evidence" value="ECO:0007669"/>
    <property type="project" value="UniProtKB-EC"/>
</dbReference>
<evidence type="ECO:0000256" key="13">
    <source>
        <dbReference type="ARBA" id="ARBA00043142"/>
    </source>
</evidence>
<dbReference type="GO" id="GO:0005576">
    <property type="term" value="C:extracellular region"/>
    <property type="evidence" value="ECO:0007669"/>
    <property type="project" value="UniProtKB-SubCell"/>
</dbReference>
<dbReference type="EMBL" id="HF935505">
    <property type="protein sequence ID" value="CCX30965.1"/>
    <property type="molecule type" value="Genomic_DNA"/>
</dbReference>
<dbReference type="PANTHER" id="PTHR31736:SF14">
    <property type="entry name" value="EXOPOLYGALACTURONASE X-1-RELATED"/>
    <property type="match status" value="1"/>
</dbReference>
<gene>
    <name evidence="18" type="ORF">PCON_09641</name>
</gene>
<dbReference type="OMA" id="YSPQWYT"/>
<dbReference type="EC" id="3.2.1.67" evidence="11"/>
<evidence type="ECO:0000256" key="12">
    <source>
        <dbReference type="ARBA" id="ARBA00041604"/>
    </source>
</evidence>
<dbReference type="InterPro" id="IPR000743">
    <property type="entry name" value="Glyco_hydro_28"/>
</dbReference>
<evidence type="ECO:0000256" key="4">
    <source>
        <dbReference type="ARBA" id="ARBA00022729"/>
    </source>
</evidence>
<keyword evidence="4 17" id="KW-0732">Signal</keyword>
<evidence type="ECO:0000256" key="6">
    <source>
        <dbReference type="ARBA" id="ARBA00022801"/>
    </source>
</evidence>
<comment type="catalytic activity">
    <reaction evidence="14">
        <text>[(1-&gt;4)-alpha-D-galacturonosyl](n) + H2O = alpha-D-galacturonate + [(1-&gt;4)-alpha-D-galacturonosyl](n-1)</text>
        <dbReference type="Rhea" id="RHEA:14117"/>
        <dbReference type="Rhea" id="RHEA-COMP:14570"/>
        <dbReference type="Rhea" id="RHEA-COMP:14572"/>
        <dbReference type="ChEBI" id="CHEBI:15377"/>
        <dbReference type="ChEBI" id="CHEBI:58658"/>
        <dbReference type="ChEBI" id="CHEBI:140523"/>
        <dbReference type="EC" id="3.2.1.67"/>
    </reaction>
</comment>
<keyword evidence="3" id="KW-0964">Secreted</keyword>
<dbReference type="OrthoDB" id="187139at2759"/>
<dbReference type="GO" id="GO:0004650">
    <property type="term" value="F:polygalacturonase activity"/>
    <property type="evidence" value="ECO:0007669"/>
    <property type="project" value="InterPro"/>
</dbReference>
<evidence type="ECO:0000256" key="5">
    <source>
        <dbReference type="ARBA" id="ARBA00022737"/>
    </source>
</evidence>
<evidence type="ECO:0000256" key="9">
    <source>
        <dbReference type="ARBA" id="ARBA00023295"/>
    </source>
</evidence>
<dbReference type="Pfam" id="PF00295">
    <property type="entry name" value="Glyco_hydro_28"/>
    <property type="match status" value="1"/>
</dbReference>